<proteinExistence type="inferred from homology"/>
<evidence type="ECO:0000256" key="5">
    <source>
        <dbReference type="ARBA" id="ARBA00023136"/>
    </source>
</evidence>
<evidence type="ECO:0000256" key="1">
    <source>
        <dbReference type="ARBA" id="ARBA00004127"/>
    </source>
</evidence>
<gene>
    <name evidence="9" type="ORF">ACJ73_07688</name>
</gene>
<dbReference type="PANTHER" id="PTHR28144">
    <property type="entry name" value="ER MEMBRANE PROTEIN COMPLEX SUBUNIT 5"/>
    <property type="match status" value="1"/>
</dbReference>
<accession>A0A1J9QXR0</accession>
<keyword evidence="4 7" id="KW-1133">Transmembrane helix</keyword>
<protein>
    <submittedName>
        <fullName evidence="9">Uncharacterized protein</fullName>
    </submittedName>
</protein>
<evidence type="ECO:0000313" key="9">
    <source>
        <dbReference type="EMBL" id="OJD20975.1"/>
    </source>
</evidence>
<dbReference type="VEuPathDB" id="FungiDB:ACJ73_07688"/>
<dbReference type="OrthoDB" id="44756at2759"/>
<evidence type="ECO:0000256" key="3">
    <source>
        <dbReference type="ARBA" id="ARBA00022692"/>
    </source>
</evidence>
<dbReference type="Proteomes" id="UP000242791">
    <property type="component" value="Unassembled WGS sequence"/>
</dbReference>
<comment type="caution">
    <text evidence="9">The sequence shown here is derived from an EMBL/GenBank/DDBJ whole genome shotgun (WGS) entry which is preliminary data.</text>
</comment>
<sequence length="334" mass="37665">MPILLRLLTAFGLVLIAHAGYSAHEHSILYGSAHSVPLDIILETLVAIILVTLGLVLGSEKLRPISWSVWAGEIEKEGGARNPFRGFEDRIGFWDVRDKRNEFAKWIREEDKARAKRIIYYTFEFNRNDSLNRDIILDRLKPLTLDDGPDLVVYDGDGDECSRFTPPPADRPSTASSQLTSPDTVAKLRHQIERAEKALQDVKNTLTPGLSRRLDKIFKGSMVQAELNAHREGELAAHYRANRRRVVKSSRRQVQVGGVLTIKDANRKIATRRADESKKEFNKALRAVGIKPMKSTATQPQQDKSIKSQSTVDSTRSNEYIDDLYIIDKRGGGY</sequence>
<keyword evidence="3 7" id="KW-0812">Transmembrane</keyword>
<reference evidence="9 10" key="1">
    <citation type="submission" date="2015-08" db="EMBL/GenBank/DDBJ databases">
        <title>Emmonsia species relationships and genome sequence.</title>
        <authorList>
            <person name="Cuomo C.A."/>
            <person name="Schwartz I.S."/>
            <person name="Kenyon C."/>
            <person name="De Hoog G.S."/>
            <person name="Govender N.P."/>
            <person name="Botha A."/>
            <person name="Moreno L."/>
            <person name="De Vries M."/>
            <person name="Munoz J.F."/>
            <person name="Stielow J.B."/>
        </authorList>
    </citation>
    <scope>NUCLEOTIDE SEQUENCE [LARGE SCALE GENOMIC DNA]</scope>
    <source>
        <strain evidence="9 10">EI222</strain>
    </source>
</reference>
<comment type="subcellular location">
    <subcellularLocation>
        <location evidence="1">Endomembrane system</location>
        <topology evidence="1">Multi-pass membrane protein</topology>
    </subcellularLocation>
</comment>
<dbReference type="AlphaFoldDB" id="A0A1J9QXR0"/>
<feature type="signal peptide" evidence="8">
    <location>
        <begin position="1"/>
        <end position="19"/>
    </location>
</feature>
<evidence type="ECO:0000256" key="6">
    <source>
        <dbReference type="SAM" id="MobiDB-lite"/>
    </source>
</evidence>
<feature type="region of interest" description="Disordered" evidence="6">
    <location>
        <begin position="290"/>
        <end position="314"/>
    </location>
</feature>
<name>A0A1J9QXR0_9EURO</name>
<dbReference type="PANTHER" id="PTHR28144:SF1">
    <property type="entry name" value="ER MEMBRANE PROTEIN COMPLEX SUBUNIT 5"/>
    <property type="match status" value="1"/>
</dbReference>
<evidence type="ECO:0000313" key="10">
    <source>
        <dbReference type="Proteomes" id="UP000242791"/>
    </source>
</evidence>
<feature type="chain" id="PRO_5012882366" evidence="8">
    <location>
        <begin position="20"/>
        <end position="334"/>
    </location>
</feature>
<keyword evidence="8" id="KW-0732">Signal</keyword>
<keyword evidence="5 7" id="KW-0472">Membrane</keyword>
<organism evidence="9 10">
    <name type="scientific">Blastomyces percursus</name>
    <dbReference type="NCBI Taxonomy" id="1658174"/>
    <lineage>
        <taxon>Eukaryota</taxon>
        <taxon>Fungi</taxon>
        <taxon>Dikarya</taxon>
        <taxon>Ascomycota</taxon>
        <taxon>Pezizomycotina</taxon>
        <taxon>Eurotiomycetes</taxon>
        <taxon>Eurotiomycetidae</taxon>
        <taxon>Onygenales</taxon>
        <taxon>Ajellomycetaceae</taxon>
        <taxon>Blastomyces</taxon>
    </lineage>
</organism>
<keyword evidence="10" id="KW-1185">Reference proteome</keyword>
<dbReference type="EMBL" id="LGTZ01001616">
    <property type="protein sequence ID" value="OJD20975.1"/>
    <property type="molecule type" value="Genomic_DNA"/>
</dbReference>
<evidence type="ECO:0000256" key="7">
    <source>
        <dbReference type="SAM" id="Phobius"/>
    </source>
</evidence>
<feature type="compositionally biased region" description="Polar residues" evidence="6">
    <location>
        <begin position="295"/>
        <end position="314"/>
    </location>
</feature>
<comment type="similarity">
    <text evidence="2">Belongs to the membrane magnesium transporter (TC 1.A.67) family.</text>
</comment>
<dbReference type="InterPro" id="IPR018937">
    <property type="entry name" value="MMgT"/>
</dbReference>
<evidence type="ECO:0000256" key="2">
    <source>
        <dbReference type="ARBA" id="ARBA00006109"/>
    </source>
</evidence>
<evidence type="ECO:0000256" key="4">
    <source>
        <dbReference type="ARBA" id="ARBA00022989"/>
    </source>
</evidence>
<dbReference type="InterPro" id="IPR053279">
    <property type="entry name" value="EMC_subunit"/>
</dbReference>
<dbReference type="Pfam" id="PF10270">
    <property type="entry name" value="MMgT"/>
    <property type="match status" value="1"/>
</dbReference>
<evidence type="ECO:0000256" key="8">
    <source>
        <dbReference type="SAM" id="SignalP"/>
    </source>
</evidence>
<dbReference type="STRING" id="1658174.A0A1J9QXR0"/>
<dbReference type="GO" id="GO:0072546">
    <property type="term" value="C:EMC complex"/>
    <property type="evidence" value="ECO:0007669"/>
    <property type="project" value="TreeGrafter"/>
</dbReference>
<feature type="transmembrane region" description="Helical" evidence="7">
    <location>
        <begin position="38"/>
        <end position="58"/>
    </location>
</feature>
<dbReference type="GO" id="GO:0034975">
    <property type="term" value="P:protein folding in endoplasmic reticulum"/>
    <property type="evidence" value="ECO:0007669"/>
    <property type="project" value="TreeGrafter"/>
</dbReference>